<dbReference type="AlphaFoldDB" id="A0A382ZWQ6"/>
<evidence type="ECO:0000256" key="1">
    <source>
        <dbReference type="SAM" id="Phobius"/>
    </source>
</evidence>
<reference evidence="2" key="1">
    <citation type="submission" date="2018-05" db="EMBL/GenBank/DDBJ databases">
        <authorList>
            <person name="Lanie J.A."/>
            <person name="Ng W.-L."/>
            <person name="Kazmierczak K.M."/>
            <person name="Andrzejewski T.M."/>
            <person name="Davidsen T.M."/>
            <person name="Wayne K.J."/>
            <person name="Tettelin H."/>
            <person name="Glass J.I."/>
            <person name="Rusch D."/>
            <person name="Podicherti R."/>
            <person name="Tsui H.-C.T."/>
            <person name="Winkler M.E."/>
        </authorList>
    </citation>
    <scope>NUCLEOTIDE SEQUENCE</scope>
</reference>
<keyword evidence="1" id="KW-0472">Membrane</keyword>
<feature type="non-terminal residue" evidence="2">
    <location>
        <position position="26"/>
    </location>
</feature>
<sequence>MVRYAWYVGVVFVAVWSLHNLDLPWE</sequence>
<proteinExistence type="predicted"/>
<name>A0A382ZWQ6_9ZZZZ</name>
<protein>
    <submittedName>
        <fullName evidence="2">Uncharacterized protein</fullName>
    </submittedName>
</protein>
<evidence type="ECO:0000313" key="2">
    <source>
        <dbReference type="EMBL" id="SVD99881.1"/>
    </source>
</evidence>
<keyword evidence="1" id="KW-1133">Transmembrane helix</keyword>
<feature type="transmembrane region" description="Helical" evidence="1">
    <location>
        <begin position="6"/>
        <end position="23"/>
    </location>
</feature>
<gene>
    <name evidence="2" type="ORF">METZ01_LOCUS452735</name>
</gene>
<keyword evidence="1" id="KW-0812">Transmembrane</keyword>
<accession>A0A382ZWQ6</accession>
<dbReference type="EMBL" id="UINC01187253">
    <property type="protein sequence ID" value="SVD99881.1"/>
    <property type="molecule type" value="Genomic_DNA"/>
</dbReference>
<organism evidence="2">
    <name type="scientific">marine metagenome</name>
    <dbReference type="NCBI Taxonomy" id="408172"/>
    <lineage>
        <taxon>unclassified sequences</taxon>
        <taxon>metagenomes</taxon>
        <taxon>ecological metagenomes</taxon>
    </lineage>
</organism>